<dbReference type="EMBL" id="JAXARY010000033">
    <property type="protein sequence ID" value="MDX8130184.1"/>
    <property type="molecule type" value="Genomic_DNA"/>
</dbReference>
<comment type="caution">
    <text evidence="2">The sequence shown here is derived from an EMBL/GenBank/DDBJ whole genome shotgun (WGS) entry which is preliminary data.</text>
</comment>
<evidence type="ECO:0000313" key="3">
    <source>
        <dbReference type="Proteomes" id="UP001284537"/>
    </source>
</evidence>
<keyword evidence="1" id="KW-0812">Transmembrane</keyword>
<protein>
    <submittedName>
        <fullName evidence="2">Uncharacterized protein</fullName>
    </submittedName>
</protein>
<evidence type="ECO:0000256" key="1">
    <source>
        <dbReference type="SAM" id="Phobius"/>
    </source>
</evidence>
<organism evidence="2 3">
    <name type="scientific">Methylomonas defluvii</name>
    <dbReference type="NCBI Taxonomy" id="3045149"/>
    <lineage>
        <taxon>Bacteria</taxon>
        <taxon>Pseudomonadati</taxon>
        <taxon>Pseudomonadota</taxon>
        <taxon>Gammaproteobacteria</taxon>
        <taxon>Methylococcales</taxon>
        <taxon>Methylococcaceae</taxon>
        <taxon>Methylomonas</taxon>
    </lineage>
</organism>
<feature type="transmembrane region" description="Helical" evidence="1">
    <location>
        <begin position="20"/>
        <end position="37"/>
    </location>
</feature>
<dbReference type="Proteomes" id="UP001284537">
    <property type="component" value="Unassembled WGS sequence"/>
</dbReference>
<evidence type="ECO:0000313" key="2">
    <source>
        <dbReference type="EMBL" id="MDX8130184.1"/>
    </source>
</evidence>
<proteinExistence type="predicted"/>
<gene>
    <name evidence="2" type="ORF">QLH52_23035</name>
</gene>
<reference evidence="2 3" key="1">
    <citation type="submission" date="2023-11" db="EMBL/GenBank/DDBJ databases">
        <authorList>
            <person name="Ouyang M.-Y."/>
        </authorList>
    </citation>
    <scope>NUCLEOTIDE SEQUENCE [LARGE SCALE GENOMIC DNA]</scope>
    <source>
        <strain evidence="2 3">OY6</strain>
    </source>
</reference>
<keyword evidence="1" id="KW-0472">Membrane</keyword>
<accession>A0ABU4UNA3</accession>
<name>A0ABU4UNA3_9GAMM</name>
<sequence>MRIKNGKKYQQEQYSRVEKFLNVLLFFVVAYYSYYVLSFSQMGA</sequence>
<keyword evidence="3" id="KW-1185">Reference proteome</keyword>
<dbReference type="RefSeq" id="WP_275899126.1">
    <property type="nucleotide sequence ID" value="NZ_JAXARY010000033.1"/>
</dbReference>
<keyword evidence="1" id="KW-1133">Transmembrane helix</keyword>